<proteinExistence type="predicted"/>
<reference evidence="1" key="2">
    <citation type="journal article" date="2015" name="Data Brief">
        <title>Shoot transcriptome of the giant reed, Arundo donax.</title>
        <authorList>
            <person name="Barrero R.A."/>
            <person name="Guerrero F.D."/>
            <person name="Moolhuijzen P."/>
            <person name="Goolsby J.A."/>
            <person name="Tidwell J."/>
            <person name="Bellgard S.E."/>
            <person name="Bellgard M.I."/>
        </authorList>
    </citation>
    <scope>NUCLEOTIDE SEQUENCE</scope>
    <source>
        <tissue evidence="1">Shoot tissue taken approximately 20 cm above the soil surface</tissue>
    </source>
</reference>
<organism evidence="1">
    <name type="scientific">Arundo donax</name>
    <name type="common">Giant reed</name>
    <name type="synonym">Donax arundinaceus</name>
    <dbReference type="NCBI Taxonomy" id="35708"/>
    <lineage>
        <taxon>Eukaryota</taxon>
        <taxon>Viridiplantae</taxon>
        <taxon>Streptophyta</taxon>
        <taxon>Embryophyta</taxon>
        <taxon>Tracheophyta</taxon>
        <taxon>Spermatophyta</taxon>
        <taxon>Magnoliopsida</taxon>
        <taxon>Liliopsida</taxon>
        <taxon>Poales</taxon>
        <taxon>Poaceae</taxon>
        <taxon>PACMAD clade</taxon>
        <taxon>Arundinoideae</taxon>
        <taxon>Arundineae</taxon>
        <taxon>Arundo</taxon>
    </lineage>
</organism>
<accession>A0A0A9FHM4</accession>
<sequence length="14" mass="1525">MIIQTVFATFAPSV</sequence>
<protein>
    <submittedName>
        <fullName evidence="1">Uncharacterized protein</fullName>
    </submittedName>
</protein>
<evidence type="ECO:0000313" key="1">
    <source>
        <dbReference type="EMBL" id="JAE07773.1"/>
    </source>
</evidence>
<name>A0A0A9FHM4_ARUDO</name>
<dbReference type="EMBL" id="GBRH01190123">
    <property type="protein sequence ID" value="JAE07773.1"/>
    <property type="molecule type" value="Transcribed_RNA"/>
</dbReference>
<reference evidence="1" key="1">
    <citation type="submission" date="2014-09" db="EMBL/GenBank/DDBJ databases">
        <authorList>
            <person name="Magalhaes I.L.F."/>
            <person name="Oliveira U."/>
            <person name="Santos F.R."/>
            <person name="Vidigal T.H.D.A."/>
            <person name="Brescovit A.D."/>
            <person name="Santos A.J."/>
        </authorList>
    </citation>
    <scope>NUCLEOTIDE SEQUENCE</scope>
    <source>
        <tissue evidence="1">Shoot tissue taken approximately 20 cm above the soil surface</tissue>
    </source>
</reference>